<comment type="function">
    <text evidence="6">May play a role in stationary phase survival.</text>
</comment>
<dbReference type="PANTHER" id="PTHR43197:SF1">
    <property type="entry name" value="UTP--GLUCOSE-1-PHOSPHATE URIDYLYLTRANSFERASE"/>
    <property type="match status" value="1"/>
</dbReference>
<evidence type="ECO:0000256" key="1">
    <source>
        <dbReference type="ARBA" id="ARBA00006890"/>
    </source>
</evidence>
<dbReference type="SUPFAM" id="SSF53448">
    <property type="entry name" value="Nucleotide-diphospho-sugar transferases"/>
    <property type="match status" value="1"/>
</dbReference>
<dbReference type="PANTHER" id="PTHR43197">
    <property type="entry name" value="UTP--GLUCOSE-1-PHOSPHATE URIDYLYLTRANSFERASE"/>
    <property type="match status" value="1"/>
</dbReference>
<keyword evidence="4 8" id="KW-0808">Transferase</keyword>
<evidence type="ECO:0000256" key="5">
    <source>
        <dbReference type="ARBA" id="ARBA00022695"/>
    </source>
</evidence>
<evidence type="ECO:0000256" key="4">
    <source>
        <dbReference type="ARBA" id="ARBA00022679"/>
    </source>
</evidence>
<dbReference type="RefSeq" id="WP_157993407.1">
    <property type="nucleotide sequence ID" value="NZ_LR217703.1"/>
</dbReference>
<gene>
    <name evidence="10" type="primary">galU</name>
    <name evidence="10" type="ORF">ERCICUMA2628_173</name>
</gene>
<evidence type="ECO:0000256" key="3">
    <source>
        <dbReference type="ARBA" id="ARBA00019048"/>
    </source>
</evidence>
<organism evidence="10 11">
    <name type="scientific">Candidatus Erwinia haradaeae</name>
    <dbReference type="NCBI Taxonomy" id="1922217"/>
    <lineage>
        <taxon>Bacteria</taxon>
        <taxon>Pseudomonadati</taxon>
        <taxon>Pseudomonadota</taxon>
        <taxon>Gammaproteobacteria</taxon>
        <taxon>Enterobacterales</taxon>
        <taxon>Erwiniaceae</taxon>
        <taxon>Erwinia</taxon>
    </lineage>
</organism>
<dbReference type="InterPro" id="IPR005835">
    <property type="entry name" value="NTP_transferase_dom"/>
</dbReference>
<comment type="catalytic activity">
    <reaction evidence="7 8">
        <text>alpha-D-glucose 1-phosphate + UTP + H(+) = UDP-alpha-D-glucose + diphosphate</text>
        <dbReference type="Rhea" id="RHEA:19889"/>
        <dbReference type="ChEBI" id="CHEBI:15378"/>
        <dbReference type="ChEBI" id="CHEBI:33019"/>
        <dbReference type="ChEBI" id="CHEBI:46398"/>
        <dbReference type="ChEBI" id="CHEBI:58601"/>
        <dbReference type="ChEBI" id="CHEBI:58885"/>
        <dbReference type="EC" id="2.7.7.9"/>
    </reaction>
</comment>
<evidence type="ECO:0000313" key="11">
    <source>
        <dbReference type="Proteomes" id="UP000294412"/>
    </source>
</evidence>
<comment type="similarity">
    <text evidence="1 8">Belongs to the UDPGP type 2 family.</text>
</comment>
<dbReference type="Pfam" id="PF00483">
    <property type="entry name" value="NTP_transferase"/>
    <property type="match status" value="1"/>
</dbReference>
<dbReference type="InterPro" id="IPR005771">
    <property type="entry name" value="GalU_uridylyltTrfase_bac/arc"/>
</dbReference>
<dbReference type="OrthoDB" id="9803306at2"/>
<dbReference type="EC" id="2.7.7.9" evidence="2 8"/>
<dbReference type="CDD" id="cd02541">
    <property type="entry name" value="UGPase_prokaryotic"/>
    <property type="match status" value="1"/>
</dbReference>
<dbReference type="EMBL" id="LR217703">
    <property type="protein sequence ID" value="VFP79623.1"/>
    <property type="molecule type" value="Genomic_DNA"/>
</dbReference>
<evidence type="ECO:0000259" key="9">
    <source>
        <dbReference type="Pfam" id="PF00483"/>
    </source>
</evidence>
<evidence type="ECO:0000256" key="2">
    <source>
        <dbReference type="ARBA" id="ARBA00012415"/>
    </source>
</evidence>
<keyword evidence="5 8" id="KW-0548">Nucleotidyltransferase</keyword>
<dbReference type="Proteomes" id="UP000294412">
    <property type="component" value="Chromosome"/>
</dbReference>
<name>A0A451D1W5_9GAMM</name>
<dbReference type="InterPro" id="IPR029044">
    <property type="entry name" value="Nucleotide-diphossugar_trans"/>
</dbReference>
<accession>A0A451D1W5</accession>
<proteinExistence type="inferred from homology"/>
<dbReference type="GO" id="GO:0006011">
    <property type="term" value="P:UDP-alpha-D-glucose metabolic process"/>
    <property type="evidence" value="ECO:0007669"/>
    <property type="project" value="InterPro"/>
</dbReference>
<evidence type="ECO:0000256" key="6">
    <source>
        <dbReference type="ARBA" id="ARBA00037294"/>
    </source>
</evidence>
<feature type="domain" description="Nucleotidyl transferase" evidence="9">
    <location>
        <begin position="11"/>
        <end position="278"/>
    </location>
</feature>
<dbReference type="NCBIfam" id="TIGR01099">
    <property type="entry name" value="galU"/>
    <property type="match status" value="1"/>
</dbReference>
<sequence length="299" mass="33295">MSTYHSTIKTAVIPVAGYGTRMLPATKSIPKEMLPLVDKPLIQYIVHECISAGINTIVLVTNDSKKSIKKHLTTDIELENILIQQAKNKILTEIRSICPSYINIMQVHQKLAKGLGHALSCTLPLIGHNPVAVILPDVILDQYTSNLSQDNLAEMIQRFNKTNYSQIMVKSVPDVTNYGIVDCFGAKLRPGDTTIIMDIIEKPTKQQAPSNLAVVGRYVLSEQIWPLLTKTTPGKNKEIQLTDSIACLAKQKKVEAYYLKGDSYDCGSKLGYMQAFFKYSINHATLGDTFKSWSHKIIK</sequence>
<protein>
    <recommendedName>
        <fullName evidence="3 8">UTP--glucose-1-phosphate uridylyltransferase</fullName>
        <ecNumber evidence="2 8">2.7.7.9</ecNumber>
    </recommendedName>
    <alternativeName>
        <fullName evidence="8">UDP-glucose pyrophosphorylase</fullName>
    </alternativeName>
</protein>
<dbReference type="Gene3D" id="3.90.550.10">
    <property type="entry name" value="Spore Coat Polysaccharide Biosynthesis Protein SpsA, Chain A"/>
    <property type="match status" value="1"/>
</dbReference>
<evidence type="ECO:0000313" key="10">
    <source>
        <dbReference type="EMBL" id="VFP79623.1"/>
    </source>
</evidence>
<reference evidence="10 11" key="1">
    <citation type="submission" date="2019-02" db="EMBL/GenBank/DDBJ databases">
        <authorList>
            <person name="Manzano-Marin A."/>
            <person name="Manzano-Marin A."/>
        </authorList>
    </citation>
    <scope>NUCLEOTIDE SEQUENCE [LARGE SCALE GENOMIC DNA]</scope>
    <source>
        <strain evidence="10 11">ErCicuneomaculata</strain>
    </source>
</reference>
<dbReference type="AlphaFoldDB" id="A0A451D1W5"/>
<evidence type="ECO:0000256" key="7">
    <source>
        <dbReference type="ARBA" id="ARBA00048128"/>
    </source>
</evidence>
<dbReference type="GO" id="GO:0003983">
    <property type="term" value="F:UTP:glucose-1-phosphate uridylyltransferase activity"/>
    <property type="evidence" value="ECO:0007669"/>
    <property type="project" value="UniProtKB-EC"/>
</dbReference>
<evidence type="ECO:0000256" key="8">
    <source>
        <dbReference type="RuleBase" id="RU361259"/>
    </source>
</evidence>